<gene>
    <name evidence="4" type="ORF">KBB96_06205</name>
</gene>
<dbReference type="AlphaFoldDB" id="A0A975PGN5"/>
<evidence type="ECO:0000256" key="2">
    <source>
        <dbReference type="SAM" id="SignalP"/>
    </source>
</evidence>
<proteinExistence type="predicted"/>
<organism evidence="4 5">
    <name type="scientific">Luteolibacter ambystomatis</name>
    <dbReference type="NCBI Taxonomy" id="2824561"/>
    <lineage>
        <taxon>Bacteria</taxon>
        <taxon>Pseudomonadati</taxon>
        <taxon>Verrucomicrobiota</taxon>
        <taxon>Verrucomicrobiia</taxon>
        <taxon>Verrucomicrobiales</taxon>
        <taxon>Verrucomicrobiaceae</taxon>
        <taxon>Luteolibacter</taxon>
    </lineage>
</organism>
<keyword evidence="5" id="KW-1185">Reference proteome</keyword>
<dbReference type="SUPFAM" id="SSF88713">
    <property type="entry name" value="Glycoside hydrolase/deacetylase"/>
    <property type="match status" value="1"/>
</dbReference>
<dbReference type="InterPro" id="IPR051398">
    <property type="entry name" value="Polysacch_Deacetylase"/>
</dbReference>
<dbReference type="GO" id="GO:0016810">
    <property type="term" value="F:hydrolase activity, acting on carbon-nitrogen (but not peptide) bonds"/>
    <property type="evidence" value="ECO:0007669"/>
    <property type="project" value="InterPro"/>
</dbReference>
<evidence type="ECO:0000313" key="5">
    <source>
        <dbReference type="Proteomes" id="UP000676169"/>
    </source>
</evidence>
<dbReference type="InterPro" id="IPR011330">
    <property type="entry name" value="Glyco_hydro/deAcase_b/a-brl"/>
</dbReference>
<dbReference type="KEGG" id="lamb:KBB96_06205"/>
<dbReference type="PANTHER" id="PTHR34216:SF7">
    <property type="entry name" value="POLY-BETA-1,6-N-ACETYL-D-GLUCOSAMINE N-DEACETYLASE"/>
    <property type="match status" value="1"/>
</dbReference>
<dbReference type="Pfam" id="PF01522">
    <property type="entry name" value="Polysacc_deac_1"/>
    <property type="match status" value="1"/>
</dbReference>
<keyword evidence="1 2" id="KW-0732">Signal</keyword>
<evidence type="ECO:0000313" key="4">
    <source>
        <dbReference type="EMBL" id="QUE52482.1"/>
    </source>
</evidence>
<evidence type="ECO:0000259" key="3">
    <source>
        <dbReference type="PROSITE" id="PS51677"/>
    </source>
</evidence>
<dbReference type="GO" id="GO:0005975">
    <property type="term" value="P:carbohydrate metabolic process"/>
    <property type="evidence" value="ECO:0007669"/>
    <property type="project" value="InterPro"/>
</dbReference>
<dbReference type="PANTHER" id="PTHR34216">
    <property type="match status" value="1"/>
</dbReference>
<name>A0A975PGN5_9BACT</name>
<dbReference type="Gene3D" id="3.20.20.370">
    <property type="entry name" value="Glycoside hydrolase/deacetylase"/>
    <property type="match status" value="1"/>
</dbReference>
<accession>A0A975PGN5</accession>
<dbReference type="InterPro" id="IPR002509">
    <property type="entry name" value="NODB_dom"/>
</dbReference>
<dbReference type="EMBL" id="CP073100">
    <property type="protein sequence ID" value="QUE52482.1"/>
    <property type="molecule type" value="Genomic_DNA"/>
</dbReference>
<feature type="chain" id="PRO_5037974735" evidence="2">
    <location>
        <begin position="19"/>
        <end position="395"/>
    </location>
</feature>
<sequence length="395" mass="43794">MFRRFFIALFSAATLLHAQEPAPAPAAPPAPPAEPPVIQDDATRVAVLGYHELSETQPETAMRIRTSKFRKQMETIRQLGITVISLDDYLAWRRGQKTLPERCMLITLDDGWKSVYTDAYPILKEFNYPFVLYLYKEYIDVGGKSMSSAMIEEMQKNGAAIGSHSVSHPFPSTVKSHAKKGPDDYDAFLRKELGESKRFLESKFNCKVASYAYPGGYHTDEMFKLADEFGYDNLFTVIPGKVKRSTPAMTVPRYMIFGNNDKIFELASSFREGGAVAGAPGNAPGVAQTTPVPVSPEAGAVINNRLPLITADLATIADLDPASVVMKVAGFGEVPAQFDPKAKRVSWRVNRKLRQPGCQVTVTWKDTKGKAPETPLRWSFQIDRDAAYLPDDSQQ</sequence>
<feature type="signal peptide" evidence="2">
    <location>
        <begin position="1"/>
        <end position="18"/>
    </location>
</feature>
<dbReference type="PROSITE" id="PS51677">
    <property type="entry name" value="NODB"/>
    <property type="match status" value="1"/>
</dbReference>
<dbReference type="RefSeq" id="WP_211633572.1">
    <property type="nucleotide sequence ID" value="NZ_CP073100.1"/>
</dbReference>
<evidence type="ECO:0000256" key="1">
    <source>
        <dbReference type="ARBA" id="ARBA00022729"/>
    </source>
</evidence>
<reference evidence="4" key="1">
    <citation type="submission" date="2021-04" db="EMBL/GenBank/DDBJ databases">
        <title>Luteolibacter sp. 32A isolated from the skin of an Anderson's salamander (Ambystoma andersonii).</title>
        <authorList>
            <person name="Spergser J."/>
            <person name="Busse H.-J."/>
        </authorList>
    </citation>
    <scope>NUCLEOTIDE SEQUENCE</scope>
    <source>
        <strain evidence="4">32A</strain>
    </source>
</reference>
<dbReference type="CDD" id="cd10973">
    <property type="entry name" value="CE4_DAC_u4_5s"/>
    <property type="match status" value="1"/>
</dbReference>
<dbReference type="Proteomes" id="UP000676169">
    <property type="component" value="Chromosome"/>
</dbReference>
<protein>
    <submittedName>
        <fullName evidence="4">Polysaccharide deacetylase family protein</fullName>
    </submittedName>
</protein>
<feature type="domain" description="NodB homology" evidence="3">
    <location>
        <begin position="102"/>
        <end position="350"/>
    </location>
</feature>